<evidence type="ECO:0000256" key="6">
    <source>
        <dbReference type="ARBA" id="ARBA00022475"/>
    </source>
</evidence>
<keyword evidence="6 12" id="KW-1003">Cell membrane</keyword>
<gene>
    <name evidence="13" type="ORF">CIN_04670</name>
</gene>
<evidence type="ECO:0000256" key="10">
    <source>
        <dbReference type="ARBA" id="ARBA00022989"/>
    </source>
</evidence>
<evidence type="ECO:0000256" key="1">
    <source>
        <dbReference type="ARBA" id="ARBA00002442"/>
    </source>
</evidence>
<comment type="function">
    <text evidence="1 12">Required for the export of heme to the periplasm for the biogenesis of c-type cytochromes.</text>
</comment>
<evidence type="ECO:0000256" key="3">
    <source>
        <dbReference type="ARBA" id="ARBA00008741"/>
    </source>
</evidence>
<comment type="similarity">
    <text evidence="3 12">Belongs to the CcmD/CycX/HelD family.</text>
</comment>
<dbReference type="InterPro" id="IPR007078">
    <property type="entry name" value="Haem_export_protD_CcmD"/>
</dbReference>
<keyword evidence="9 12" id="KW-0201">Cytochrome c-type biogenesis</keyword>
<accession>G6EYE7</accession>
<evidence type="ECO:0000256" key="2">
    <source>
        <dbReference type="ARBA" id="ARBA00004377"/>
    </source>
</evidence>
<dbReference type="EMBL" id="AGFR01000003">
    <property type="protein sequence ID" value="EHD14535.1"/>
    <property type="molecule type" value="Genomic_DNA"/>
</dbReference>
<comment type="caution">
    <text evidence="13">The sequence shown here is derived from an EMBL/GenBank/DDBJ whole genome shotgun (WGS) entry which is preliminary data.</text>
</comment>
<protein>
    <recommendedName>
        <fullName evidence="4 12">Heme exporter protein D</fullName>
    </recommendedName>
</protein>
<evidence type="ECO:0000256" key="5">
    <source>
        <dbReference type="ARBA" id="ARBA00022448"/>
    </source>
</evidence>
<proteinExistence type="inferred from homology"/>
<evidence type="ECO:0000256" key="12">
    <source>
        <dbReference type="RuleBase" id="RU363101"/>
    </source>
</evidence>
<name>G6EYE7_9PROT</name>
<keyword evidence="5 12" id="KW-0813">Transport</keyword>
<evidence type="ECO:0000256" key="9">
    <source>
        <dbReference type="ARBA" id="ARBA00022748"/>
    </source>
</evidence>
<sequence>MTHLPYLAAAYGITIIAIGGLSVHSWTKLKTVQKKLAQIQNNKRS</sequence>
<evidence type="ECO:0000256" key="8">
    <source>
        <dbReference type="ARBA" id="ARBA00022692"/>
    </source>
</evidence>
<keyword evidence="10 12" id="KW-1133">Transmembrane helix</keyword>
<dbReference type="GO" id="GO:0005886">
    <property type="term" value="C:plasma membrane"/>
    <property type="evidence" value="ECO:0007669"/>
    <property type="project" value="UniProtKB-SubCell"/>
</dbReference>
<dbReference type="AlphaFoldDB" id="G6EYE7"/>
<evidence type="ECO:0000313" key="13">
    <source>
        <dbReference type="EMBL" id="EHD14535.1"/>
    </source>
</evidence>
<dbReference type="NCBIfam" id="TIGR03141">
    <property type="entry name" value="cytochro_ccmD"/>
    <property type="match status" value="1"/>
</dbReference>
<evidence type="ECO:0000256" key="11">
    <source>
        <dbReference type="ARBA" id="ARBA00023136"/>
    </source>
</evidence>
<organism evidence="13 14">
    <name type="scientific">Commensalibacter intestini A911</name>
    <dbReference type="NCBI Taxonomy" id="1088868"/>
    <lineage>
        <taxon>Bacteria</taxon>
        <taxon>Pseudomonadati</taxon>
        <taxon>Pseudomonadota</taxon>
        <taxon>Alphaproteobacteria</taxon>
        <taxon>Acetobacterales</taxon>
        <taxon>Acetobacteraceae</taxon>
    </lineage>
</organism>
<evidence type="ECO:0000256" key="4">
    <source>
        <dbReference type="ARBA" id="ARBA00016461"/>
    </source>
</evidence>
<comment type="subcellular location">
    <subcellularLocation>
        <location evidence="2 12">Cell inner membrane</location>
        <topology evidence="2 12">Single-pass membrane protein</topology>
    </subcellularLocation>
</comment>
<dbReference type="Proteomes" id="UP000005939">
    <property type="component" value="Unassembled WGS sequence"/>
</dbReference>
<keyword evidence="8 12" id="KW-0812">Transmembrane</keyword>
<dbReference type="GO" id="GO:0015886">
    <property type="term" value="P:heme transport"/>
    <property type="evidence" value="ECO:0007669"/>
    <property type="project" value="InterPro"/>
</dbReference>
<dbReference type="GO" id="GO:0017004">
    <property type="term" value="P:cytochrome complex assembly"/>
    <property type="evidence" value="ECO:0007669"/>
    <property type="project" value="UniProtKB-KW"/>
</dbReference>
<dbReference type="Pfam" id="PF04995">
    <property type="entry name" value="CcmD"/>
    <property type="match status" value="1"/>
</dbReference>
<dbReference type="RefSeq" id="WP_008853457.1">
    <property type="nucleotide sequence ID" value="NZ_AGFR01000003.1"/>
</dbReference>
<feature type="transmembrane region" description="Helical" evidence="12">
    <location>
        <begin position="6"/>
        <end position="26"/>
    </location>
</feature>
<reference evidence="13 14" key="1">
    <citation type="submission" date="2011-10" db="EMBL/GenBank/DDBJ databases">
        <title>Genome Sequence of Commensalibacter intestini A911, isolated from Drosophila gut.</title>
        <authorList>
            <person name="Lee W.-J."/>
            <person name="Kim E.-K."/>
        </authorList>
    </citation>
    <scope>NUCLEOTIDE SEQUENCE [LARGE SCALE GENOMIC DNA]</scope>
    <source>
        <strain evidence="13 14">A911</strain>
    </source>
</reference>
<keyword evidence="11 12" id="KW-0472">Membrane</keyword>
<evidence type="ECO:0000256" key="7">
    <source>
        <dbReference type="ARBA" id="ARBA00022519"/>
    </source>
</evidence>
<keyword evidence="7 12" id="KW-0997">Cell inner membrane</keyword>
<evidence type="ECO:0000313" key="14">
    <source>
        <dbReference type="Proteomes" id="UP000005939"/>
    </source>
</evidence>